<comment type="caution">
    <text evidence="2">The sequence shown here is derived from an EMBL/GenBank/DDBJ whole genome shotgun (WGS) entry which is preliminary data.</text>
</comment>
<evidence type="ECO:0000256" key="1">
    <source>
        <dbReference type="SAM" id="MobiDB-lite"/>
    </source>
</evidence>
<feature type="compositionally biased region" description="Basic and acidic residues" evidence="1">
    <location>
        <begin position="138"/>
        <end position="150"/>
    </location>
</feature>
<evidence type="ECO:0000313" key="3">
    <source>
        <dbReference type="Proteomes" id="UP000479710"/>
    </source>
</evidence>
<keyword evidence="3" id="KW-1185">Reference proteome</keyword>
<gene>
    <name evidence="2" type="ORF">E2562_001503</name>
</gene>
<feature type="compositionally biased region" description="Basic and acidic residues" evidence="1">
    <location>
        <begin position="109"/>
        <end position="123"/>
    </location>
</feature>
<proteinExistence type="predicted"/>
<organism evidence="2 3">
    <name type="scientific">Oryza meyeriana var. granulata</name>
    <dbReference type="NCBI Taxonomy" id="110450"/>
    <lineage>
        <taxon>Eukaryota</taxon>
        <taxon>Viridiplantae</taxon>
        <taxon>Streptophyta</taxon>
        <taxon>Embryophyta</taxon>
        <taxon>Tracheophyta</taxon>
        <taxon>Spermatophyta</taxon>
        <taxon>Magnoliopsida</taxon>
        <taxon>Liliopsida</taxon>
        <taxon>Poales</taxon>
        <taxon>Poaceae</taxon>
        <taxon>BOP clade</taxon>
        <taxon>Oryzoideae</taxon>
        <taxon>Oryzeae</taxon>
        <taxon>Oryzinae</taxon>
        <taxon>Oryza</taxon>
        <taxon>Oryza meyeriana</taxon>
    </lineage>
</organism>
<name>A0A6G1DF24_9ORYZ</name>
<protein>
    <submittedName>
        <fullName evidence="2">Uncharacterized protein</fullName>
    </submittedName>
</protein>
<feature type="region of interest" description="Disordered" evidence="1">
    <location>
        <begin position="1"/>
        <end position="32"/>
    </location>
</feature>
<reference evidence="2 3" key="1">
    <citation type="submission" date="2019-11" db="EMBL/GenBank/DDBJ databases">
        <title>Whole genome sequence of Oryza granulata.</title>
        <authorList>
            <person name="Li W."/>
        </authorList>
    </citation>
    <scope>NUCLEOTIDE SEQUENCE [LARGE SCALE GENOMIC DNA]</scope>
    <source>
        <strain evidence="3">cv. Menghai</strain>
        <tissue evidence="2">Leaf</tissue>
    </source>
</reference>
<feature type="region of interest" description="Disordered" evidence="1">
    <location>
        <begin position="88"/>
        <end position="151"/>
    </location>
</feature>
<evidence type="ECO:0000313" key="2">
    <source>
        <dbReference type="EMBL" id="KAF0910323.1"/>
    </source>
</evidence>
<dbReference type="EMBL" id="SPHZ02000006">
    <property type="protein sequence ID" value="KAF0910323.1"/>
    <property type="molecule type" value="Genomic_DNA"/>
</dbReference>
<dbReference type="Proteomes" id="UP000479710">
    <property type="component" value="Unassembled WGS sequence"/>
</dbReference>
<dbReference type="AlphaFoldDB" id="A0A6G1DF24"/>
<sequence length="171" mass="19227">MAARQRQAVAANGDIQDGKRRRHRGMEPGRPEAYEVLQELSMATTLIAHGQTETASGDAHPRPMEVAAVEAARGGSYSGWVEVARQRRRWAQGPRTEQTGAARPPAPRLRKEGREELGPGERTKGRRKKKKQEEEEEGMKKKEGEKKGKDGMWSTIVKELLYYVYVTNSSR</sequence>
<accession>A0A6G1DF24</accession>